<name>A0ACC2JX86_9PEZI</name>
<dbReference type="EMBL" id="JAPUUL010000188">
    <property type="protein sequence ID" value="KAJ8132044.1"/>
    <property type="molecule type" value="Genomic_DNA"/>
</dbReference>
<dbReference type="Proteomes" id="UP001153332">
    <property type="component" value="Unassembled WGS sequence"/>
</dbReference>
<evidence type="ECO:0000313" key="2">
    <source>
        <dbReference type="Proteomes" id="UP001153332"/>
    </source>
</evidence>
<proteinExistence type="predicted"/>
<comment type="caution">
    <text evidence="1">The sequence shown here is derived from an EMBL/GenBank/DDBJ whole genome shotgun (WGS) entry which is preliminary data.</text>
</comment>
<accession>A0ACC2JX86</accession>
<evidence type="ECO:0000313" key="1">
    <source>
        <dbReference type="EMBL" id="KAJ8132044.1"/>
    </source>
</evidence>
<keyword evidence="2" id="KW-1185">Reference proteome</keyword>
<reference evidence="1" key="1">
    <citation type="submission" date="2022-12" db="EMBL/GenBank/DDBJ databases">
        <title>Genome Sequence of Lasiodiplodia mahajangana.</title>
        <authorList>
            <person name="Buettner E."/>
        </authorList>
    </citation>
    <scope>NUCLEOTIDE SEQUENCE</scope>
    <source>
        <strain evidence="1">VT137</strain>
    </source>
</reference>
<protein>
    <submittedName>
        <fullName evidence="1">Uncharacterized protein</fullName>
    </submittedName>
</protein>
<gene>
    <name evidence="1" type="ORF">O1611_g1580</name>
</gene>
<sequence length="189" mass="21433">MVLGAFNQYGYNVSYMQIPRDPRRRSGFPLWLQDKLGHGSEANDGTLALSGGGGQWMHWAEIANAVINVQCDVLTILNCCHAGAAMRYRMPSRPNYEGFIKGVMMAVPEHKITRWGYAAGFAACLEQALRDRRTNWEEGFEGRPSQWVWAINRIMQRKPFPCGPVAVRHLIAPPPRRVHDYPIVVSPRR</sequence>
<organism evidence="1 2">
    <name type="scientific">Lasiodiplodia mahajangana</name>
    <dbReference type="NCBI Taxonomy" id="1108764"/>
    <lineage>
        <taxon>Eukaryota</taxon>
        <taxon>Fungi</taxon>
        <taxon>Dikarya</taxon>
        <taxon>Ascomycota</taxon>
        <taxon>Pezizomycotina</taxon>
        <taxon>Dothideomycetes</taxon>
        <taxon>Dothideomycetes incertae sedis</taxon>
        <taxon>Botryosphaeriales</taxon>
        <taxon>Botryosphaeriaceae</taxon>
        <taxon>Lasiodiplodia</taxon>
    </lineage>
</organism>